<dbReference type="InterPro" id="IPR000719">
    <property type="entry name" value="Prot_kinase_dom"/>
</dbReference>
<keyword evidence="9" id="KW-0547">Nucleotide-binding</keyword>
<evidence type="ECO:0000256" key="19">
    <source>
        <dbReference type="ARBA" id="ARBA00063689"/>
    </source>
</evidence>
<dbReference type="GO" id="GO:0050684">
    <property type="term" value="P:regulation of mRNA processing"/>
    <property type="evidence" value="ECO:0007669"/>
    <property type="project" value="TreeGrafter"/>
</dbReference>
<keyword evidence="12" id="KW-0007">Acetylation</keyword>
<dbReference type="CDD" id="cd01396">
    <property type="entry name" value="MeCP2_MBD"/>
    <property type="match status" value="1"/>
</dbReference>
<evidence type="ECO:0000256" key="3">
    <source>
        <dbReference type="ARBA" id="ARBA00022481"/>
    </source>
</evidence>
<keyword evidence="15" id="KW-0804">Transcription</keyword>
<dbReference type="EMBL" id="HAEF01011036">
    <property type="protein sequence ID" value="SBR51543.1"/>
    <property type="molecule type" value="Transcribed_RNA"/>
</dbReference>
<feature type="domain" description="Protein kinase" evidence="22">
    <location>
        <begin position="1"/>
        <end position="263"/>
    </location>
</feature>
<gene>
    <name evidence="24" type="primary">SRPK3</name>
</gene>
<keyword evidence="7" id="KW-0808">Transferase</keyword>
<feature type="non-terminal residue" evidence="24">
    <location>
        <position position="1"/>
    </location>
</feature>
<name>A0A1A8M454_9TELE</name>
<feature type="compositionally biased region" description="Low complexity" evidence="21">
    <location>
        <begin position="260"/>
        <end position="275"/>
    </location>
</feature>
<dbReference type="GO" id="GO:0035556">
    <property type="term" value="P:intracellular signal transduction"/>
    <property type="evidence" value="ECO:0007669"/>
    <property type="project" value="TreeGrafter"/>
</dbReference>
<dbReference type="Pfam" id="PF01429">
    <property type="entry name" value="MBD"/>
    <property type="match status" value="1"/>
</dbReference>
<evidence type="ECO:0000256" key="18">
    <source>
        <dbReference type="ARBA" id="ARBA00048679"/>
    </source>
</evidence>
<dbReference type="FunFam" id="1.10.510.10:FF:000293">
    <property type="entry name" value="SRSF protein kinase 1"/>
    <property type="match status" value="1"/>
</dbReference>
<dbReference type="PROSITE" id="PS50011">
    <property type="entry name" value="PROTEIN_KINASE_DOM"/>
    <property type="match status" value="1"/>
</dbReference>
<evidence type="ECO:0000313" key="24">
    <source>
        <dbReference type="EMBL" id="SBR51543.1"/>
    </source>
</evidence>
<keyword evidence="3" id="KW-0488">Methylation</keyword>
<reference evidence="24" key="1">
    <citation type="submission" date="2016-05" db="EMBL/GenBank/DDBJ databases">
        <authorList>
            <person name="Lavstsen T."/>
            <person name="Jespersen J.S."/>
        </authorList>
    </citation>
    <scope>NUCLEOTIDE SEQUENCE</scope>
    <source>
        <tissue evidence="24">Brain</tissue>
    </source>
</reference>
<evidence type="ECO:0000256" key="9">
    <source>
        <dbReference type="ARBA" id="ARBA00022741"/>
    </source>
</evidence>
<evidence type="ECO:0000259" key="22">
    <source>
        <dbReference type="PROSITE" id="PS50011"/>
    </source>
</evidence>
<feature type="compositionally biased region" description="Basic residues" evidence="21">
    <location>
        <begin position="219"/>
        <end position="228"/>
    </location>
</feature>
<feature type="compositionally biased region" description="Basic and acidic residues" evidence="21">
    <location>
        <begin position="188"/>
        <end position="199"/>
    </location>
</feature>
<dbReference type="Gene3D" id="3.30.200.20">
    <property type="entry name" value="Phosphorylase Kinase, domain 1"/>
    <property type="match status" value="1"/>
</dbReference>
<dbReference type="InterPro" id="IPR011009">
    <property type="entry name" value="Kinase-like_dom_sf"/>
</dbReference>
<feature type="region of interest" description="Disordered" evidence="21">
    <location>
        <begin position="356"/>
        <end position="392"/>
    </location>
</feature>
<evidence type="ECO:0000256" key="20">
    <source>
        <dbReference type="ARBA" id="ARBA00072376"/>
    </source>
</evidence>
<comment type="catalytic activity">
    <reaction evidence="18">
        <text>L-seryl-[protein] + ATP = O-phospho-L-seryl-[protein] + ADP + H(+)</text>
        <dbReference type="Rhea" id="RHEA:17989"/>
        <dbReference type="Rhea" id="RHEA-COMP:9863"/>
        <dbReference type="Rhea" id="RHEA-COMP:11604"/>
        <dbReference type="ChEBI" id="CHEBI:15378"/>
        <dbReference type="ChEBI" id="CHEBI:29999"/>
        <dbReference type="ChEBI" id="CHEBI:30616"/>
        <dbReference type="ChEBI" id="CHEBI:83421"/>
        <dbReference type="ChEBI" id="CHEBI:456216"/>
        <dbReference type="EC" id="2.7.11.1"/>
    </reaction>
</comment>
<evidence type="ECO:0000256" key="6">
    <source>
        <dbReference type="ARBA" id="ARBA00022553"/>
    </source>
</evidence>
<keyword evidence="10 24" id="KW-0418">Kinase</keyword>
<dbReference type="InterPro" id="IPR008271">
    <property type="entry name" value="Ser/Thr_kinase_AS"/>
</dbReference>
<reference evidence="24" key="2">
    <citation type="submission" date="2016-06" db="EMBL/GenBank/DDBJ databases">
        <title>The genome of a short-lived fish provides insights into sex chromosome evolution and the genetic control of aging.</title>
        <authorList>
            <person name="Reichwald K."/>
            <person name="Felder M."/>
            <person name="Petzold A."/>
            <person name="Koch P."/>
            <person name="Groth M."/>
            <person name="Platzer M."/>
        </authorList>
    </citation>
    <scope>NUCLEOTIDE SEQUENCE</scope>
    <source>
        <tissue evidence="24">Brain</tissue>
    </source>
</reference>
<keyword evidence="11" id="KW-0067">ATP-binding</keyword>
<dbReference type="Gene3D" id="3.30.890.10">
    <property type="entry name" value="Methyl-cpg-binding Protein 2, Chain A"/>
    <property type="match status" value="1"/>
</dbReference>
<evidence type="ECO:0000256" key="10">
    <source>
        <dbReference type="ARBA" id="ARBA00022777"/>
    </source>
</evidence>
<evidence type="ECO:0000256" key="5">
    <source>
        <dbReference type="ARBA" id="ARBA00022527"/>
    </source>
</evidence>
<dbReference type="SUPFAM" id="SSF54171">
    <property type="entry name" value="DNA-binding domain"/>
    <property type="match status" value="1"/>
</dbReference>
<keyword evidence="4" id="KW-0678">Repressor</keyword>
<evidence type="ECO:0000256" key="8">
    <source>
        <dbReference type="ARBA" id="ARBA00022737"/>
    </source>
</evidence>
<dbReference type="PANTHER" id="PTHR47634:SF20">
    <property type="entry name" value="SRSF PROTEIN KINASE 3"/>
    <property type="match status" value="1"/>
</dbReference>
<dbReference type="GO" id="GO:0040029">
    <property type="term" value="P:epigenetic regulation of gene expression"/>
    <property type="evidence" value="ECO:0007669"/>
    <property type="project" value="UniProtKB-ARBA"/>
</dbReference>
<dbReference type="GO" id="GO:0005737">
    <property type="term" value="C:cytoplasm"/>
    <property type="evidence" value="ECO:0007669"/>
    <property type="project" value="TreeGrafter"/>
</dbReference>
<dbReference type="EC" id="2.7.11.1" evidence="2"/>
<dbReference type="InterPro" id="IPR051334">
    <property type="entry name" value="SRPK"/>
</dbReference>
<dbReference type="SMART" id="SM00391">
    <property type="entry name" value="MBD"/>
    <property type="match status" value="1"/>
</dbReference>
<organism evidence="24">
    <name type="scientific">Nothobranchius pienaari</name>
    <dbReference type="NCBI Taxonomy" id="704102"/>
    <lineage>
        <taxon>Eukaryota</taxon>
        <taxon>Metazoa</taxon>
        <taxon>Chordata</taxon>
        <taxon>Craniata</taxon>
        <taxon>Vertebrata</taxon>
        <taxon>Euteleostomi</taxon>
        <taxon>Actinopterygii</taxon>
        <taxon>Neopterygii</taxon>
        <taxon>Teleostei</taxon>
        <taxon>Neoteleostei</taxon>
        <taxon>Acanthomorphata</taxon>
        <taxon>Ovalentaria</taxon>
        <taxon>Atherinomorphae</taxon>
        <taxon>Cyprinodontiformes</taxon>
        <taxon>Nothobranchiidae</taxon>
        <taxon>Nothobranchius</taxon>
    </lineage>
</organism>
<dbReference type="GO" id="GO:0048468">
    <property type="term" value="P:cell development"/>
    <property type="evidence" value="ECO:0007669"/>
    <property type="project" value="UniProtKB-ARBA"/>
</dbReference>
<dbReference type="SUPFAM" id="SSF56112">
    <property type="entry name" value="Protein kinase-like (PK-like)"/>
    <property type="match status" value="1"/>
</dbReference>
<feature type="region of interest" description="Disordered" evidence="21">
    <location>
        <begin position="188"/>
        <end position="277"/>
    </location>
</feature>
<dbReference type="GO" id="GO:0045892">
    <property type="term" value="P:negative regulation of DNA-templated transcription"/>
    <property type="evidence" value="ECO:0007669"/>
    <property type="project" value="UniProtKB-ARBA"/>
</dbReference>
<comment type="subunit">
    <text evidence="19">Interacts with FNBP3. Interacts with CDKL5. Interacts with ATRX; MECP2 recruits ATRX to pericentric heterochromatin in neuronal cells. Interacts with NCOR2. Interacts with TBL1XR1; bridges interaction between MECP2 and NCOR1. Interacts with TBL1X; recruits TBL1X to the heterochromatin foci.</text>
</comment>
<evidence type="ECO:0000256" key="13">
    <source>
        <dbReference type="ARBA" id="ARBA00023015"/>
    </source>
</evidence>
<feature type="compositionally biased region" description="Basic residues" evidence="21">
    <location>
        <begin position="363"/>
        <end position="373"/>
    </location>
</feature>
<keyword evidence="5" id="KW-0723">Serine/threonine-protein kinase</keyword>
<feature type="region of interest" description="Disordered" evidence="21">
    <location>
        <begin position="581"/>
        <end position="607"/>
    </location>
</feature>
<evidence type="ECO:0000256" key="12">
    <source>
        <dbReference type="ARBA" id="ARBA00022990"/>
    </source>
</evidence>
<dbReference type="PROSITE" id="PS00108">
    <property type="entry name" value="PROTEIN_KINASE_ST"/>
    <property type="match status" value="1"/>
</dbReference>
<protein>
    <recommendedName>
        <fullName evidence="20">Methyl-CpG-binding protein 2</fullName>
        <ecNumber evidence="2">2.7.11.1</ecNumber>
    </recommendedName>
</protein>
<dbReference type="AlphaFoldDB" id="A0A1A8M454"/>
<dbReference type="FunFam" id="3.30.890.10:FF:000004">
    <property type="entry name" value="Methyl-CpG-binding protein 2"/>
    <property type="match status" value="1"/>
</dbReference>
<dbReference type="GO" id="GO:0051093">
    <property type="term" value="P:negative regulation of developmental process"/>
    <property type="evidence" value="ECO:0007669"/>
    <property type="project" value="UniProtKB-ARBA"/>
</dbReference>
<dbReference type="GO" id="GO:0000785">
    <property type="term" value="C:chromatin"/>
    <property type="evidence" value="ECO:0007669"/>
    <property type="project" value="UniProtKB-ARBA"/>
</dbReference>
<keyword evidence="16" id="KW-0539">Nucleus</keyword>
<keyword evidence="6" id="KW-0597">Phosphoprotein</keyword>
<feature type="compositionally biased region" description="Basic residues" evidence="21">
    <location>
        <begin position="159"/>
        <end position="173"/>
    </location>
</feature>
<evidence type="ECO:0000256" key="14">
    <source>
        <dbReference type="ARBA" id="ARBA00023125"/>
    </source>
</evidence>
<comment type="subcellular location">
    <subcellularLocation>
        <location evidence="1">Nucleus</location>
    </subcellularLocation>
</comment>
<evidence type="ECO:0000256" key="15">
    <source>
        <dbReference type="ARBA" id="ARBA00023163"/>
    </source>
</evidence>
<sequence>VAMKVVKSAPHYTETALDEIKLLRCVRDSDPSDPHRETIVQLIDDFKISGANGVHVCMVMEVLGHQLLKWIIKSNYMGFPLVCVKTIIKQVLQGLDYLHTKCKIIHTDIKPENILLVVDDVYIRRLAAEATIWQREGAPPPSGSSVSMAPRNVQVGRLSKNKKKKLKRKAKRQQRLLEERLLDIRAEGSGADKLEKSQASDEEQANPRPPTRERDSSRSKSKKARRERHHVDQGVETTTTPSVARGHTQTRIEPQSQVLEPEAGPSGPGSESAASLRQRRSIIRDRGPMYEDPSLPEGWTRKLKQRKSGRFVGKFDVSLINSEGKAFRSKAELIAYFEKIGDTTTDPNDFDFTVTGLGSPSHREKRPFKKPKVVKPSGRGHGCPKGSGKMRQVTEGVAMKRVVEKTPGKLLVQMPFGKADSSAGTSSKVAAEGMDVHKGLDVYIPKAAEVMILPLQNLPKPVLRKMGLADGKASRMSAGSPDVIWICPVVLRRKDHGSGQGGGSAENTKSLLKAKIQAGLARQQMSFGSSSRAAWEALMNISGAQFSKTPLLRQDSAPLVSQHAVFIYNGLIYLCTRKSTENHGQPKTRELQTSSRPSELPSGKSKQVLLSDGRAKVKHAAGQIKPNVVLKRKLGSMVESERSSPQPSDNKDVPFVKVLRPEPVSEEAALQLVLAPSEEDQRIPTSSYEMHDVGEEDIFGTAWNDLDTQTDGPGADRSVDQTWTRIESSAGSSSMLSDLEFTTLENQERIAYLKAKLMQDSAAFYSSAMF</sequence>
<keyword evidence="8" id="KW-0677">Repeat</keyword>
<dbReference type="GO" id="GO:2000026">
    <property type="term" value="P:regulation of multicellular organismal development"/>
    <property type="evidence" value="ECO:0007669"/>
    <property type="project" value="UniProtKB-ARBA"/>
</dbReference>
<evidence type="ECO:0000256" key="11">
    <source>
        <dbReference type="ARBA" id="ARBA00022840"/>
    </source>
</evidence>
<dbReference type="SMART" id="SM00220">
    <property type="entry name" value="S_TKc"/>
    <property type="match status" value="1"/>
</dbReference>
<evidence type="ECO:0000259" key="23">
    <source>
        <dbReference type="PROSITE" id="PS50982"/>
    </source>
</evidence>
<dbReference type="Pfam" id="PF00069">
    <property type="entry name" value="Pkinase"/>
    <property type="match status" value="1"/>
</dbReference>
<dbReference type="GO" id="GO:0000245">
    <property type="term" value="P:spliceosomal complex assembly"/>
    <property type="evidence" value="ECO:0007669"/>
    <property type="project" value="TreeGrafter"/>
</dbReference>
<accession>A0A1A8M454</accession>
<proteinExistence type="predicted"/>
<evidence type="ECO:0000256" key="7">
    <source>
        <dbReference type="ARBA" id="ARBA00022679"/>
    </source>
</evidence>
<dbReference type="GO" id="GO:0004674">
    <property type="term" value="F:protein serine/threonine kinase activity"/>
    <property type="evidence" value="ECO:0007669"/>
    <property type="project" value="UniProtKB-KW"/>
</dbReference>
<keyword evidence="14" id="KW-0238">DNA-binding</keyword>
<dbReference type="Gene3D" id="1.10.510.10">
    <property type="entry name" value="Transferase(Phosphotransferase) domain 1"/>
    <property type="match status" value="1"/>
</dbReference>
<feature type="domain" description="MBD" evidence="23">
    <location>
        <begin position="285"/>
        <end position="357"/>
    </location>
</feature>
<dbReference type="PROSITE" id="PS50982">
    <property type="entry name" value="MBD"/>
    <property type="match status" value="1"/>
</dbReference>
<dbReference type="GO" id="GO:0010385">
    <property type="term" value="F:double-stranded methylated DNA binding"/>
    <property type="evidence" value="ECO:0007669"/>
    <property type="project" value="UniProtKB-ARBA"/>
</dbReference>
<dbReference type="GO" id="GO:0005654">
    <property type="term" value="C:nucleoplasm"/>
    <property type="evidence" value="ECO:0007669"/>
    <property type="project" value="UniProtKB-ARBA"/>
</dbReference>
<comment type="catalytic activity">
    <reaction evidence="17">
        <text>L-threonyl-[protein] + ATP = O-phospho-L-threonyl-[protein] + ADP + H(+)</text>
        <dbReference type="Rhea" id="RHEA:46608"/>
        <dbReference type="Rhea" id="RHEA-COMP:11060"/>
        <dbReference type="Rhea" id="RHEA-COMP:11605"/>
        <dbReference type="ChEBI" id="CHEBI:15378"/>
        <dbReference type="ChEBI" id="CHEBI:30013"/>
        <dbReference type="ChEBI" id="CHEBI:30616"/>
        <dbReference type="ChEBI" id="CHEBI:61977"/>
        <dbReference type="ChEBI" id="CHEBI:456216"/>
        <dbReference type="EC" id="2.7.11.1"/>
    </reaction>
</comment>
<dbReference type="InterPro" id="IPR001739">
    <property type="entry name" value="Methyl_CpG_DNA-bd"/>
</dbReference>
<evidence type="ECO:0000256" key="17">
    <source>
        <dbReference type="ARBA" id="ARBA00047899"/>
    </source>
</evidence>
<feature type="compositionally biased region" description="Polar residues" evidence="21">
    <location>
        <begin position="235"/>
        <end position="258"/>
    </location>
</feature>
<dbReference type="GO" id="GO:0010629">
    <property type="term" value="P:negative regulation of gene expression"/>
    <property type="evidence" value="ECO:0007669"/>
    <property type="project" value="UniProtKB-ARBA"/>
</dbReference>
<dbReference type="InterPro" id="IPR016177">
    <property type="entry name" value="DNA-bd_dom_sf"/>
</dbReference>
<evidence type="ECO:0000256" key="4">
    <source>
        <dbReference type="ARBA" id="ARBA00022491"/>
    </source>
</evidence>
<dbReference type="GO" id="GO:0005524">
    <property type="term" value="F:ATP binding"/>
    <property type="evidence" value="ECO:0007669"/>
    <property type="project" value="UniProtKB-KW"/>
</dbReference>
<evidence type="ECO:0000256" key="2">
    <source>
        <dbReference type="ARBA" id="ARBA00012513"/>
    </source>
</evidence>
<dbReference type="PANTHER" id="PTHR47634">
    <property type="entry name" value="PROTEIN KINASE DOMAIN-CONTAINING PROTEIN-RELATED"/>
    <property type="match status" value="1"/>
</dbReference>
<evidence type="ECO:0000256" key="1">
    <source>
        <dbReference type="ARBA" id="ARBA00004123"/>
    </source>
</evidence>
<evidence type="ECO:0000256" key="21">
    <source>
        <dbReference type="SAM" id="MobiDB-lite"/>
    </source>
</evidence>
<evidence type="ECO:0000256" key="16">
    <source>
        <dbReference type="ARBA" id="ARBA00023242"/>
    </source>
</evidence>
<feature type="region of interest" description="Disordered" evidence="21">
    <location>
        <begin position="135"/>
        <end position="173"/>
    </location>
</feature>
<keyword evidence="13" id="KW-0805">Transcription regulation</keyword>